<evidence type="ECO:0000256" key="2">
    <source>
        <dbReference type="SAM" id="Phobius"/>
    </source>
</evidence>
<dbReference type="RefSeq" id="WP_157324926.1">
    <property type="nucleotide sequence ID" value="NZ_BMFX01000002.1"/>
</dbReference>
<name>A0A7K1UL30_9MICC</name>
<keyword evidence="2" id="KW-1133">Transmembrane helix</keyword>
<feature type="compositionally biased region" description="Basic and acidic residues" evidence="1">
    <location>
        <begin position="159"/>
        <end position="183"/>
    </location>
</feature>
<feature type="transmembrane region" description="Helical" evidence="2">
    <location>
        <begin position="316"/>
        <end position="335"/>
    </location>
</feature>
<keyword evidence="5" id="KW-1185">Reference proteome</keyword>
<evidence type="ECO:0000313" key="5">
    <source>
        <dbReference type="Proteomes" id="UP000460157"/>
    </source>
</evidence>
<proteinExistence type="predicted"/>
<keyword evidence="2" id="KW-0472">Membrane</keyword>
<evidence type="ECO:0000256" key="1">
    <source>
        <dbReference type="SAM" id="MobiDB-lite"/>
    </source>
</evidence>
<feature type="transmembrane region" description="Helical" evidence="2">
    <location>
        <begin position="256"/>
        <end position="276"/>
    </location>
</feature>
<gene>
    <name evidence="4" type="ORF">GNZ21_12695</name>
</gene>
<comment type="caution">
    <text evidence="4">The sequence shown here is derived from an EMBL/GenBank/DDBJ whole genome shotgun (WGS) entry which is preliminary data.</text>
</comment>
<feature type="compositionally biased region" description="Low complexity" evidence="1">
    <location>
        <begin position="229"/>
        <end position="239"/>
    </location>
</feature>
<sequence length="481" mass="51981">MSTSEQDRREAGHQIFDWTRSLGVHRPDGSWAGGVFAALATRLGWDAALVRGLGVIAFFIFFSPMALFYGLAWMFLPDAQGRIHAQQALRGSYPSGFWGAAILGGIGAINVFTPNIVGPFAILLNLVIIGLVAWLLWAIFKGYQKDGGSRHQGASPKARTSEHAGRPRPEGEQSRRTGAEHSESGQQSPARRADGKPAWYPKEGPDQPEQHVPHASSYRSEGSFGQTGAAARVQAAPKAKPQEDPRVREEKRRRRLVSFGLLLLAIPMIAAAMWFATTIGLAASNAVLLGLAAVVILLALMHLFSAVRGKKGRGGLLGVFTALMLVVFLLAPSSMQDSSHHVFGNYTTQSSTVNTAFANTTVDLRGMSLPDSAAVDMSDPENTWLNDGGPFDHRAEINNAFGNTTVILPDDVYVEIEPGTFLGNVNVRMQDWHDSESGISTNMRGGGPGEARGTVELSFTNAFGNITVYDETTYEQEESDR</sequence>
<dbReference type="EMBL" id="WRPM01000095">
    <property type="protein sequence ID" value="MVT27198.1"/>
    <property type="molecule type" value="Genomic_DNA"/>
</dbReference>
<keyword evidence="2" id="KW-0812">Transmembrane</keyword>
<protein>
    <submittedName>
        <fullName evidence="4">PspC domain-containing protein</fullName>
    </submittedName>
</protein>
<dbReference type="Pfam" id="PF04024">
    <property type="entry name" value="PspC"/>
    <property type="match status" value="1"/>
</dbReference>
<feature type="domain" description="Phage shock protein PspC N-terminal" evidence="3">
    <location>
        <begin position="26"/>
        <end position="78"/>
    </location>
</feature>
<feature type="region of interest" description="Disordered" evidence="1">
    <location>
        <begin position="148"/>
        <end position="251"/>
    </location>
</feature>
<feature type="compositionally biased region" description="Basic and acidic residues" evidence="1">
    <location>
        <begin position="203"/>
        <end position="212"/>
    </location>
</feature>
<evidence type="ECO:0000259" key="3">
    <source>
        <dbReference type="Pfam" id="PF04024"/>
    </source>
</evidence>
<feature type="transmembrane region" description="Helical" evidence="2">
    <location>
        <begin position="119"/>
        <end position="140"/>
    </location>
</feature>
<feature type="compositionally biased region" description="Basic and acidic residues" evidence="1">
    <location>
        <begin position="240"/>
        <end position="250"/>
    </location>
</feature>
<reference evidence="4 5" key="1">
    <citation type="submission" date="2019-12" db="EMBL/GenBank/DDBJ databases">
        <title>Nesterenkonia muleiensis sp. nov., a novel actinobacterium isolated from sap of Populus euphratica.</title>
        <authorList>
            <person name="Wang R."/>
        </authorList>
    </citation>
    <scope>NUCLEOTIDE SEQUENCE [LARGE SCALE GENOMIC DNA]</scope>
    <source>
        <strain evidence="4 5">F10</strain>
    </source>
</reference>
<dbReference type="InterPro" id="IPR007168">
    <property type="entry name" value="Phageshock_PspC_N"/>
</dbReference>
<evidence type="ECO:0000313" key="4">
    <source>
        <dbReference type="EMBL" id="MVT27198.1"/>
    </source>
</evidence>
<organism evidence="4 5">
    <name type="scientific">Nesterenkonia alkaliphila</name>
    <dbReference type="NCBI Taxonomy" id="1463631"/>
    <lineage>
        <taxon>Bacteria</taxon>
        <taxon>Bacillati</taxon>
        <taxon>Actinomycetota</taxon>
        <taxon>Actinomycetes</taxon>
        <taxon>Micrococcales</taxon>
        <taxon>Micrococcaceae</taxon>
        <taxon>Nesterenkonia</taxon>
    </lineage>
</organism>
<feature type="transmembrane region" description="Helical" evidence="2">
    <location>
        <begin position="282"/>
        <end position="304"/>
    </location>
</feature>
<dbReference type="Proteomes" id="UP000460157">
    <property type="component" value="Unassembled WGS sequence"/>
</dbReference>
<accession>A0A7K1UL30</accession>
<feature type="compositionally biased region" description="Polar residues" evidence="1">
    <location>
        <begin position="217"/>
        <end position="226"/>
    </location>
</feature>
<dbReference type="OrthoDB" id="7359894at2"/>
<dbReference type="AlphaFoldDB" id="A0A7K1UL30"/>
<feature type="transmembrane region" description="Helical" evidence="2">
    <location>
        <begin position="96"/>
        <end position="113"/>
    </location>
</feature>
<feature type="transmembrane region" description="Helical" evidence="2">
    <location>
        <begin position="53"/>
        <end position="76"/>
    </location>
</feature>